<dbReference type="STRING" id="1797716.A3D07_03715"/>
<dbReference type="Proteomes" id="UP000177124">
    <property type="component" value="Unassembled WGS sequence"/>
</dbReference>
<keyword evidence="1" id="KW-0812">Transmembrane</keyword>
<feature type="transmembrane region" description="Helical" evidence="1">
    <location>
        <begin position="7"/>
        <end position="27"/>
    </location>
</feature>
<sequence>MKFSPRIILFSVIFLALVAGVTILLLFNPIPDSSTIPQGRIQFSMSPWDIPQSRRQLQLVFAARKGGESLEFYWKGKNGDGIRVVADNQTGKLYGQHLKEGIYEYHEIGSFSLEKGVIHANFLPGSTFIYSSGGFDYGDVITVQVPIETEIAFTEPLPKRAE</sequence>
<dbReference type="AlphaFoldDB" id="A0A1F5GCX6"/>
<dbReference type="EMBL" id="MFBF01000067">
    <property type="protein sequence ID" value="OGD89718.1"/>
    <property type="molecule type" value="Genomic_DNA"/>
</dbReference>
<evidence type="ECO:0000313" key="2">
    <source>
        <dbReference type="EMBL" id="OGD89718.1"/>
    </source>
</evidence>
<name>A0A1F5GCX6_9BACT</name>
<keyword evidence="1" id="KW-0472">Membrane</keyword>
<proteinExistence type="predicted"/>
<evidence type="ECO:0000313" key="3">
    <source>
        <dbReference type="Proteomes" id="UP000177124"/>
    </source>
</evidence>
<gene>
    <name evidence="2" type="ORF">A3D07_03715</name>
</gene>
<comment type="caution">
    <text evidence="2">The sequence shown here is derived from an EMBL/GenBank/DDBJ whole genome shotgun (WGS) entry which is preliminary data.</text>
</comment>
<reference evidence="2 3" key="1">
    <citation type="journal article" date="2016" name="Nat. Commun.">
        <title>Thousands of microbial genomes shed light on interconnected biogeochemical processes in an aquifer system.</title>
        <authorList>
            <person name="Anantharaman K."/>
            <person name="Brown C.T."/>
            <person name="Hug L.A."/>
            <person name="Sharon I."/>
            <person name="Castelle C.J."/>
            <person name="Probst A.J."/>
            <person name="Thomas B.C."/>
            <person name="Singh A."/>
            <person name="Wilkins M.J."/>
            <person name="Karaoz U."/>
            <person name="Brodie E.L."/>
            <person name="Williams K.H."/>
            <person name="Hubbard S.S."/>
            <person name="Banfield J.F."/>
        </authorList>
    </citation>
    <scope>NUCLEOTIDE SEQUENCE [LARGE SCALE GENOMIC DNA]</scope>
</reference>
<organism evidence="2 3">
    <name type="scientific">Candidatus Curtissbacteria bacterium RIFCSPHIGHO2_02_FULL_42_15</name>
    <dbReference type="NCBI Taxonomy" id="1797716"/>
    <lineage>
        <taxon>Bacteria</taxon>
        <taxon>Candidatus Curtissiibacteriota</taxon>
    </lineage>
</organism>
<protein>
    <submittedName>
        <fullName evidence="2">Uncharacterized protein</fullName>
    </submittedName>
</protein>
<accession>A0A1F5GCX6</accession>
<keyword evidence="1" id="KW-1133">Transmembrane helix</keyword>
<evidence type="ECO:0000256" key="1">
    <source>
        <dbReference type="SAM" id="Phobius"/>
    </source>
</evidence>